<keyword evidence="3" id="KW-1185">Reference proteome</keyword>
<dbReference type="EMBL" id="JAQQWP010000010">
    <property type="protein sequence ID" value="KAK8097118.1"/>
    <property type="molecule type" value="Genomic_DNA"/>
</dbReference>
<evidence type="ECO:0000313" key="2">
    <source>
        <dbReference type="EMBL" id="KAK8097118.1"/>
    </source>
</evidence>
<proteinExistence type="predicted"/>
<dbReference type="AlphaFoldDB" id="A0AAW0QQ39"/>
<comment type="caution">
    <text evidence="2">The sequence shown here is derived from an EMBL/GenBank/DDBJ whole genome shotgun (WGS) entry which is preliminary data.</text>
</comment>
<sequence length="260" mass="28441">MGSTPNPTVPLSFIGFVGHMQSDPKTRRLIRSQVMIGKNRGKVLPGQKRRPKKQSMPAPSEVRTPERASNQPGQRDPPSSPLRLPAAAQIPRGLGHNLALVQTVDKLEPATIGLLFQFCTLTKQALFSLGSSLQCDQNLVDGSIWVLPLASDAAYSHTLVFASQTYYAWAGGCRDFDYTLSLHYQRVLRLLQLRLSHGSLESKTSYTTMAVVLALAVIAHLNGDVAVARDHMLGICKVVRLRGGIVSLRDSPKLLVVLLR</sequence>
<accession>A0AAW0QQ39</accession>
<organism evidence="2 3">
    <name type="scientific">Apiospora kogelbergensis</name>
    <dbReference type="NCBI Taxonomy" id="1337665"/>
    <lineage>
        <taxon>Eukaryota</taxon>
        <taxon>Fungi</taxon>
        <taxon>Dikarya</taxon>
        <taxon>Ascomycota</taxon>
        <taxon>Pezizomycotina</taxon>
        <taxon>Sordariomycetes</taxon>
        <taxon>Xylariomycetidae</taxon>
        <taxon>Amphisphaeriales</taxon>
        <taxon>Apiosporaceae</taxon>
        <taxon>Apiospora</taxon>
    </lineage>
</organism>
<name>A0AAW0QQ39_9PEZI</name>
<dbReference type="PANTHER" id="PTHR37540">
    <property type="entry name" value="TRANSCRIPTION FACTOR (ACR-2), PUTATIVE-RELATED-RELATED"/>
    <property type="match status" value="1"/>
</dbReference>
<gene>
    <name evidence="2" type="ORF">PG999_013062</name>
</gene>
<feature type="region of interest" description="Disordered" evidence="1">
    <location>
        <begin position="37"/>
        <end position="84"/>
    </location>
</feature>
<protein>
    <submittedName>
        <fullName evidence="2">Uncharacterized protein</fullName>
    </submittedName>
</protein>
<reference evidence="2 3" key="1">
    <citation type="submission" date="2023-01" db="EMBL/GenBank/DDBJ databases">
        <title>Analysis of 21 Apiospora genomes using comparative genomics revels a genus with tremendous synthesis potential of carbohydrate active enzymes and secondary metabolites.</title>
        <authorList>
            <person name="Sorensen T."/>
        </authorList>
    </citation>
    <scope>NUCLEOTIDE SEQUENCE [LARGE SCALE GENOMIC DNA]</scope>
    <source>
        <strain evidence="2 3">CBS 117206</strain>
    </source>
</reference>
<dbReference type="Proteomes" id="UP001392437">
    <property type="component" value="Unassembled WGS sequence"/>
</dbReference>
<evidence type="ECO:0000313" key="3">
    <source>
        <dbReference type="Proteomes" id="UP001392437"/>
    </source>
</evidence>
<evidence type="ECO:0000256" key="1">
    <source>
        <dbReference type="SAM" id="MobiDB-lite"/>
    </source>
</evidence>